<dbReference type="Proteomes" id="UP001516464">
    <property type="component" value="Unassembled WGS sequence"/>
</dbReference>
<dbReference type="EMBL" id="SBIQ01000008">
    <property type="protein sequence ID" value="KAF7684574.1"/>
    <property type="molecule type" value="Genomic_DNA"/>
</dbReference>
<keyword evidence="1 5" id="KW-0489">Methyltransferase</keyword>
<dbReference type="InterPro" id="IPR049560">
    <property type="entry name" value="MeTrfase_RsmB-F_NOP2_cat"/>
</dbReference>
<evidence type="ECO:0000256" key="5">
    <source>
        <dbReference type="PROSITE-ProRule" id="PRU01023"/>
    </source>
</evidence>
<dbReference type="SUPFAM" id="SSF53335">
    <property type="entry name" value="S-adenosyl-L-methionine-dependent methyltransferases"/>
    <property type="match status" value="1"/>
</dbReference>
<reference evidence="7 8" key="1">
    <citation type="submission" date="2019-01" db="EMBL/GenBank/DDBJ databases">
        <title>Genomes sequencing and comparative genomics of infectious freshwater microsporidia, Cucumispora dikerogammari and Thelohania contejeani.</title>
        <authorList>
            <person name="Cormier A."/>
            <person name="Giraud I."/>
            <person name="Wattier R."/>
            <person name="Teixeira M."/>
            <person name="Grandjean F."/>
            <person name="Rigaud T."/>
            <person name="Cordaux R."/>
        </authorList>
    </citation>
    <scope>NUCLEOTIDE SEQUENCE [LARGE SCALE GENOMIC DNA]</scope>
    <source>
        <strain evidence="7">T1</strain>
        <tissue evidence="7">Spores</tissue>
    </source>
</reference>
<feature type="domain" description="SAM-dependent MTase RsmB/NOP-type" evidence="6">
    <location>
        <begin position="24"/>
        <end position="334"/>
    </location>
</feature>
<accession>A0ABQ7I263</accession>
<evidence type="ECO:0000259" key="6">
    <source>
        <dbReference type="PROSITE" id="PS51686"/>
    </source>
</evidence>
<feature type="binding site" evidence="5">
    <location>
        <position position="147"/>
    </location>
    <ligand>
        <name>S-adenosyl-L-methionine</name>
        <dbReference type="ChEBI" id="CHEBI:59789"/>
    </ligand>
</feature>
<dbReference type="InterPro" id="IPR001678">
    <property type="entry name" value="MeTrfase_RsmB-F_NOP2_dom"/>
</dbReference>
<protein>
    <submittedName>
        <fullName evidence="7">tRNA (Cytosine(34)-C(5))-methyltransferase</fullName>
    </submittedName>
</protein>
<evidence type="ECO:0000256" key="3">
    <source>
        <dbReference type="ARBA" id="ARBA00022691"/>
    </source>
</evidence>
<comment type="similarity">
    <text evidence="5">Belongs to the class I-like SAM-binding methyltransferase superfamily. RsmB/NOP family.</text>
</comment>
<feature type="active site" description="Nucleophile" evidence="5">
    <location>
        <position position="249"/>
    </location>
</feature>
<dbReference type="PANTHER" id="PTHR22808">
    <property type="entry name" value="NCL1 YEAST -RELATED NOL1/NOP2/FMU SUN DOMAIN-CONTAINING"/>
    <property type="match status" value="1"/>
</dbReference>
<dbReference type="InterPro" id="IPR023267">
    <property type="entry name" value="RCMT"/>
</dbReference>
<sequence>MKNGEENFKEFYIKNLGDSEFSNLFESLKIPLPKTFRISSTSPFKYLIEKILNNYTDFVEKINWMDNCYQISKVKNSNKYNEFMKFLIYQTDMGNIYRQELVSMIPVLLMDIKPDSRVIDLCASPGSKSLQILELLDPCKGLLISNDINRHRVDILITQTSKLPSLGSLITFNDAMLFPNIIINDKHLKFDRVLCDVPCSSDGTIRKQKQVLDRWSIRTAQGLFKEQYRILCRGAQLLDENGILVYSTCSLNPIENEAVIQKFLLENNRNGNTFELVPSSLKIKTRPGMTYWHPFSDDESHRPCGKNLGLEKCIRIYPQDQNTGGFFIAVLQKIKKTDSRKEQKIKGKDVSLDTKIRQYGKESPFYNVYIKKEIEDYYKCILPGRLITQSEGLTSISIINEMVYDILLNAKESLQVISAGFKGLVLNNFHKSHDGSYRIKSALFKYLKEYQRVIDISIKDFERLLENEFVGYNELEIRSDILGGVIITCGIFIFSGWSTKAKLGLFINKRNRIAIKQLLVIYKKEEYNTN</sequence>
<evidence type="ECO:0000313" key="8">
    <source>
        <dbReference type="Proteomes" id="UP001516464"/>
    </source>
</evidence>
<dbReference type="Gene3D" id="3.40.50.150">
    <property type="entry name" value="Vaccinia Virus protein VP39"/>
    <property type="match status" value="1"/>
</dbReference>
<dbReference type="PRINTS" id="PR02008">
    <property type="entry name" value="RCMTFAMILY"/>
</dbReference>
<organism evidence="7 8">
    <name type="scientific">Astathelohania contejeani</name>
    <dbReference type="NCBI Taxonomy" id="164912"/>
    <lineage>
        <taxon>Eukaryota</taxon>
        <taxon>Fungi</taxon>
        <taxon>Fungi incertae sedis</taxon>
        <taxon>Microsporidia</taxon>
        <taxon>Astathelohaniidae</taxon>
        <taxon>Astathelohania</taxon>
    </lineage>
</organism>
<evidence type="ECO:0000313" key="7">
    <source>
        <dbReference type="EMBL" id="KAF7684574.1"/>
    </source>
</evidence>
<dbReference type="CDD" id="cd02440">
    <property type="entry name" value="AdoMet_MTases"/>
    <property type="match status" value="1"/>
</dbReference>
<keyword evidence="2 5" id="KW-0808">Transferase</keyword>
<keyword evidence="8" id="KW-1185">Reference proteome</keyword>
<evidence type="ECO:0000256" key="2">
    <source>
        <dbReference type="ARBA" id="ARBA00022679"/>
    </source>
</evidence>
<comment type="caution">
    <text evidence="7">The sequence shown here is derived from an EMBL/GenBank/DDBJ whole genome shotgun (WGS) entry which is preliminary data.</text>
</comment>
<evidence type="ECO:0000256" key="4">
    <source>
        <dbReference type="ARBA" id="ARBA00022884"/>
    </source>
</evidence>
<feature type="binding site" evidence="5">
    <location>
        <position position="174"/>
    </location>
    <ligand>
        <name>S-adenosyl-L-methionine</name>
        <dbReference type="ChEBI" id="CHEBI:59789"/>
    </ligand>
</feature>
<proteinExistence type="inferred from homology"/>
<dbReference type="PROSITE" id="PS51686">
    <property type="entry name" value="SAM_MT_RSMB_NOP"/>
    <property type="match status" value="1"/>
</dbReference>
<evidence type="ECO:0000256" key="1">
    <source>
        <dbReference type="ARBA" id="ARBA00022603"/>
    </source>
</evidence>
<keyword evidence="3 5" id="KW-0949">S-adenosyl-L-methionine</keyword>
<comment type="caution">
    <text evidence="5">Lacks conserved residue(s) required for the propagation of feature annotation.</text>
</comment>
<dbReference type="Pfam" id="PF01189">
    <property type="entry name" value="Methyltr_RsmB-F"/>
    <property type="match status" value="1"/>
</dbReference>
<dbReference type="InterPro" id="IPR029063">
    <property type="entry name" value="SAM-dependent_MTases_sf"/>
</dbReference>
<feature type="binding site" evidence="5">
    <location>
        <position position="196"/>
    </location>
    <ligand>
        <name>S-adenosyl-L-methionine</name>
        <dbReference type="ChEBI" id="CHEBI:59789"/>
    </ligand>
</feature>
<gene>
    <name evidence="7" type="primary">Nsun2</name>
    <name evidence="7" type="ORF">TCON_0231</name>
</gene>
<name>A0ABQ7I263_9MICR</name>
<keyword evidence="4 5" id="KW-0694">RNA-binding</keyword>